<feature type="coiled-coil region" evidence="1">
    <location>
        <begin position="125"/>
        <end position="188"/>
    </location>
</feature>
<evidence type="ECO:0000313" key="5">
    <source>
        <dbReference type="Proteomes" id="UP001240697"/>
    </source>
</evidence>
<dbReference type="EMBL" id="CP125947">
    <property type="protein sequence ID" value="WHS65807.1"/>
    <property type="molecule type" value="Genomic_DNA"/>
</dbReference>
<keyword evidence="3" id="KW-0732">Signal</keyword>
<evidence type="ECO:0000256" key="1">
    <source>
        <dbReference type="SAM" id="Coils"/>
    </source>
</evidence>
<reference evidence="4 5" key="1">
    <citation type="submission" date="2023-05" db="EMBL/GenBank/DDBJ databases">
        <authorList>
            <person name="Yin Y."/>
            <person name="Lu Z."/>
        </authorList>
    </citation>
    <scope>NUCLEOTIDE SEQUENCE [LARGE SCALE GENOMIC DNA]</scope>
    <source>
        <strain evidence="4 5">ZM22</strain>
    </source>
</reference>
<feature type="chain" id="PRO_5046526997" evidence="3">
    <location>
        <begin position="25"/>
        <end position="220"/>
    </location>
</feature>
<proteinExistence type="predicted"/>
<keyword evidence="5" id="KW-1185">Reference proteome</keyword>
<sequence length="220" mass="25098">MKQAWQARIGGVLLVAAWAGAALAQAGANQGSIYACTDAKGRRITADRPIADCVDREQRVLGNTGVELRRVSPTLTEQERSAIDARRRQDQAEQARVREERSRDRAMLLRYPNQASHDAARNEALSQVSDVNAVAQQRLSELKQRRTKLNTELEFYQNDPKKAPANLRRQLKDNSESQEEQLRFIKQQDEEQQRINQRFDAELQQLRRLWGQAQAPAVAR</sequence>
<evidence type="ECO:0000256" key="3">
    <source>
        <dbReference type="SAM" id="SignalP"/>
    </source>
</evidence>
<feature type="signal peptide" evidence="3">
    <location>
        <begin position="1"/>
        <end position="24"/>
    </location>
</feature>
<dbReference type="RefSeq" id="WP_283486912.1">
    <property type="nucleotide sequence ID" value="NZ_CP125947.1"/>
</dbReference>
<organism evidence="4 5">
    <name type="scientific">Comamonas resistens</name>
    <dbReference type="NCBI Taxonomy" id="3046670"/>
    <lineage>
        <taxon>Bacteria</taxon>
        <taxon>Pseudomonadati</taxon>
        <taxon>Pseudomonadota</taxon>
        <taxon>Betaproteobacteria</taxon>
        <taxon>Burkholderiales</taxon>
        <taxon>Comamonadaceae</taxon>
        <taxon>Comamonas</taxon>
    </lineage>
</organism>
<dbReference type="Proteomes" id="UP001240697">
    <property type="component" value="Chromosome"/>
</dbReference>
<evidence type="ECO:0000313" key="4">
    <source>
        <dbReference type="EMBL" id="WHS65807.1"/>
    </source>
</evidence>
<name>A0ABY8SRX6_9BURK</name>
<accession>A0ABY8SRX6</accession>
<feature type="region of interest" description="Disordered" evidence="2">
    <location>
        <begin position="79"/>
        <end position="103"/>
    </location>
</feature>
<protein>
    <submittedName>
        <fullName evidence="4">DUF4124 domain-containing protein</fullName>
    </submittedName>
</protein>
<gene>
    <name evidence="4" type="ORF">QMY55_01200</name>
</gene>
<evidence type="ECO:0000256" key="2">
    <source>
        <dbReference type="SAM" id="MobiDB-lite"/>
    </source>
</evidence>
<keyword evidence="1" id="KW-0175">Coiled coil</keyword>